<feature type="non-terminal residue" evidence="1">
    <location>
        <position position="1"/>
    </location>
</feature>
<organism evidence="1 2">
    <name type="scientific">Thalassiosira oceanica</name>
    <name type="common">Marine diatom</name>
    <dbReference type="NCBI Taxonomy" id="159749"/>
    <lineage>
        <taxon>Eukaryota</taxon>
        <taxon>Sar</taxon>
        <taxon>Stramenopiles</taxon>
        <taxon>Ochrophyta</taxon>
        <taxon>Bacillariophyta</taxon>
        <taxon>Coscinodiscophyceae</taxon>
        <taxon>Thalassiosirophycidae</taxon>
        <taxon>Thalassiosirales</taxon>
        <taxon>Thalassiosiraceae</taxon>
        <taxon>Thalassiosira</taxon>
    </lineage>
</organism>
<dbReference type="EMBL" id="AGNL01029875">
    <property type="protein sequence ID" value="EJK56999.1"/>
    <property type="molecule type" value="Genomic_DNA"/>
</dbReference>
<reference evidence="1 2" key="1">
    <citation type="journal article" date="2012" name="Genome Biol.">
        <title>Genome and low-iron response of an oceanic diatom adapted to chronic iron limitation.</title>
        <authorList>
            <person name="Lommer M."/>
            <person name="Specht M."/>
            <person name="Roy A.S."/>
            <person name="Kraemer L."/>
            <person name="Andreson R."/>
            <person name="Gutowska M.A."/>
            <person name="Wolf J."/>
            <person name="Bergner S.V."/>
            <person name="Schilhabel M.B."/>
            <person name="Klostermeier U.C."/>
            <person name="Beiko R.G."/>
            <person name="Rosenstiel P."/>
            <person name="Hippler M."/>
            <person name="Laroche J."/>
        </authorList>
    </citation>
    <scope>NUCLEOTIDE SEQUENCE [LARGE SCALE GENOMIC DNA]</scope>
    <source>
        <strain evidence="1 2">CCMP1005</strain>
    </source>
</reference>
<sequence length="146" mass="15904">GALNSPVLTCATLNWFLSTSGKNCSLLGGTTPTKPALTTLLLTLSGWVGQQELAAKVEEEARRSLLTRFLERQLHADRILTQSSQEYISLQFCTDLEPTVPMRPVKRSNWLEIGGCSPNYGTGTLWREALLGSRQVAGLGNSVMLP</sequence>
<evidence type="ECO:0000313" key="2">
    <source>
        <dbReference type="Proteomes" id="UP000266841"/>
    </source>
</evidence>
<protein>
    <submittedName>
        <fullName evidence="1">Uncharacterized protein</fullName>
    </submittedName>
</protein>
<proteinExistence type="predicted"/>
<name>K0RX13_THAOC</name>
<comment type="caution">
    <text evidence="1">The sequence shown here is derived from an EMBL/GenBank/DDBJ whole genome shotgun (WGS) entry which is preliminary data.</text>
</comment>
<dbReference type="AlphaFoldDB" id="K0RX13"/>
<accession>K0RX13</accession>
<gene>
    <name evidence="1" type="ORF">THAOC_23005</name>
</gene>
<dbReference type="Proteomes" id="UP000266841">
    <property type="component" value="Unassembled WGS sequence"/>
</dbReference>
<keyword evidence="2" id="KW-1185">Reference proteome</keyword>
<evidence type="ECO:0000313" key="1">
    <source>
        <dbReference type="EMBL" id="EJK56999.1"/>
    </source>
</evidence>